<evidence type="ECO:0000313" key="1">
    <source>
        <dbReference type="EMBL" id="MES1922912.1"/>
    </source>
</evidence>
<keyword evidence="2" id="KW-1185">Reference proteome</keyword>
<feature type="non-terminal residue" evidence="1">
    <location>
        <position position="205"/>
    </location>
</feature>
<comment type="caution">
    <text evidence="1">The sequence shown here is derived from an EMBL/GenBank/DDBJ whole genome shotgun (WGS) entry which is preliminary data.</text>
</comment>
<accession>A0ABV2AU57</accession>
<sequence length="205" mass="23738">MIISLLKSNIEPHKISKVAKIQSNRCYFRQKGFDFYHRTLRCSPFKFNFLNLIGNFSEWLSSDSENDLTGNCLSGLDSCFYKNVSGLLKSFDQLVSTYLQIGLNSENIIKVLALMDIFSINMTHENCNLILRENIIEILFENLSNHQKFQFGQNEDFVAKFNVIEKNVKMNQIDSPPSSPDSSKTDSFENEVFYKNSKKLFYKCC</sequence>
<organism evidence="1 2">
    <name type="scientific">Bonamia ostreae</name>
    <dbReference type="NCBI Taxonomy" id="126728"/>
    <lineage>
        <taxon>Eukaryota</taxon>
        <taxon>Sar</taxon>
        <taxon>Rhizaria</taxon>
        <taxon>Endomyxa</taxon>
        <taxon>Ascetosporea</taxon>
        <taxon>Haplosporida</taxon>
        <taxon>Bonamia</taxon>
    </lineage>
</organism>
<reference evidence="1 2" key="1">
    <citation type="journal article" date="2024" name="BMC Biol.">
        <title>Comparative genomics of Ascetosporea gives new insight into the evolutionary basis for animal parasitism in Rhizaria.</title>
        <authorList>
            <person name="Hiltunen Thoren M."/>
            <person name="Onut-Brannstrom I."/>
            <person name="Alfjorden A."/>
            <person name="Peckova H."/>
            <person name="Swords F."/>
            <person name="Hooper C."/>
            <person name="Holzer A.S."/>
            <person name="Bass D."/>
            <person name="Burki F."/>
        </authorList>
    </citation>
    <scope>NUCLEOTIDE SEQUENCE [LARGE SCALE GENOMIC DNA]</scope>
    <source>
        <strain evidence="1">20-A016</strain>
    </source>
</reference>
<protein>
    <submittedName>
        <fullName evidence="1">Uncharacterized protein</fullName>
    </submittedName>
</protein>
<gene>
    <name evidence="1" type="ORF">MHBO_004442</name>
</gene>
<dbReference type="Proteomes" id="UP001439008">
    <property type="component" value="Unassembled WGS sequence"/>
</dbReference>
<dbReference type="EMBL" id="JBDODL010004023">
    <property type="protein sequence ID" value="MES1922912.1"/>
    <property type="molecule type" value="Genomic_DNA"/>
</dbReference>
<name>A0ABV2AU57_9EUKA</name>
<proteinExistence type="predicted"/>
<evidence type="ECO:0000313" key="2">
    <source>
        <dbReference type="Proteomes" id="UP001439008"/>
    </source>
</evidence>